<dbReference type="Proteomes" id="UP001151133">
    <property type="component" value="Unassembled WGS sequence"/>
</dbReference>
<evidence type="ECO:0008006" key="3">
    <source>
        <dbReference type="Google" id="ProtNLM"/>
    </source>
</evidence>
<proteinExistence type="predicted"/>
<dbReference type="EMBL" id="JAOZEV010000002">
    <property type="protein sequence ID" value="MCV9931497.1"/>
    <property type="molecule type" value="Genomic_DNA"/>
</dbReference>
<sequence length="218" mass="25570">MKFIFYIFITILFFISCSKNTNKNIGDNQKDTIKAPKNSFIEKKNCLEQIQGYKDRYGIIFSNYYQDEPLSFDFDNNKTIDTIAVLKSSYENGIGDCYPENSDSDFPVLLISKTINKKSKIFKIYNNVLKCNTPVYYEEIKINKSGFVISKDLIGNNGFYTKTYVSFRTNDFYVDSISAESWGWKQYKKTIQFKNKTFKLSKYKRTDIDSIRNILDKD</sequence>
<organism evidence="1 2">
    <name type="scientific">Flavobacterium frigoritolerans</name>
    <dbReference type="NCBI Taxonomy" id="2987686"/>
    <lineage>
        <taxon>Bacteria</taxon>
        <taxon>Pseudomonadati</taxon>
        <taxon>Bacteroidota</taxon>
        <taxon>Flavobacteriia</taxon>
        <taxon>Flavobacteriales</taxon>
        <taxon>Flavobacteriaceae</taxon>
        <taxon>Flavobacterium</taxon>
    </lineage>
</organism>
<accession>A0A9X3C7J6</accession>
<gene>
    <name evidence="1" type="ORF">OIU80_04320</name>
</gene>
<evidence type="ECO:0000313" key="2">
    <source>
        <dbReference type="Proteomes" id="UP001151133"/>
    </source>
</evidence>
<dbReference type="AlphaFoldDB" id="A0A9X3C7J6"/>
<protein>
    <recommendedName>
        <fullName evidence="3">Lipoprotein</fullName>
    </recommendedName>
</protein>
<dbReference type="PROSITE" id="PS51257">
    <property type="entry name" value="PROKAR_LIPOPROTEIN"/>
    <property type="match status" value="1"/>
</dbReference>
<keyword evidence="2" id="KW-1185">Reference proteome</keyword>
<comment type="caution">
    <text evidence="1">The sequence shown here is derived from an EMBL/GenBank/DDBJ whole genome shotgun (WGS) entry which is preliminary data.</text>
</comment>
<name>A0A9X3C7J6_9FLAO</name>
<reference evidence="1" key="1">
    <citation type="submission" date="2022-10" db="EMBL/GenBank/DDBJ databases">
        <title>Two novel species of Flavobacterium.</title>
        <authorList>
            <person name="Liu Q."/>
            <person name="Xin Y.-H."/>
        </authorList>
    </citation>
    <scope>NUCLEOTIDE SEQUENCE</scope>
    <source>
        <strain evidence="1">LS1R47</strain>
    </source>
</reference>
<evidence type="ECO:0000313" key="1">
    <source>
        <dbReference type="EMBL" id="MCV9931497.1"/>
    </source>
</evidence>
<dbReference type="RefSeq" id="WP_264285816.1">
    <property type="nucleotide sequence ID" value="NZ_JAOZEV010000002.1"/>
</dbReference>